<proteinExistence type="predicted"/>
<keyword evidence="3" id="KW-1185">Reference proteome</keyword>
<reference evidence="2 3" key="1">
    <citation type="submission" date="2019-05" db="EMBL/GenBank/DDBJ databases">
        <title>Another draft genome of Portunus trituberculatus and its Hox gene families provides insights of decapod evolution.</title>
        <authorList>
            <person name="Jeong J.-H."/>
            <person name="Song I."/>
            <person name="Kim S."/>
            <person name="Choi T."/>
            <person name="Kim D."/>
            <person name="Ryu S."/>
            <person name="Kim W."/>
        </authorList>
    </citation>
    <scope>NUCLEOTIDE SEQUENCE [LARGE SCALE GENOMIC DNA]</scope>
    <source>
        <tissue evidence="2">Muscle</tissue>
    </source>
</reference>
<dbReference type="Proteomes" id="UP000324222">
    <property type="component" value="Unassembled WGS sequence"/>
</dbReference>
<comment type="caution">
    <text evidence="2">The sequence shown here is derived from an EMBL/GenBank/DDBJ whole genome shotgun (WGS) entry which is preliminary data.</text>
</comment>
<name>A0A5B7DNT9_PORTR</name>
<evidence type="ECO:0000313" key="2">
    <source>
        <dbReference type="EMBL" id="MPC23272.1"/>
    </source>
</evidence>
<dbReference type="AlphaFoldDB" id="A0A5B7DNT9"/>
<feature type="region of interest" description="Disordered" evidence="1">
    <location>
        <begin position="26"/>
        <end position="80"/>
    </location>
</feature>
<accession>A0A5B7DNT9</accession>
<evidence type="ECO:0000256" key="1">
    <source>
        <dbReference type="SAM" id="MobiDB-lite"/>
    </source>
</evidence>
<feature type="compositionally biased region" description="Low complexity" evidence="1">
    <location>
        <begin position="34"/>
        <end position="45"/>
    </location>
</feature>
<evidence type="ECO:0000313" key="3">
    <source>
        <dbReference type="Proteomes" id="UP000324222"/>
    </source>
</evidence>
<protein>
    <submittedName>
        <fullName evidence="2">Uncharacterized protein</fullName>
    </submittedName>
</protein>
<gene>
    <name evidence="2" type="ORF">E2C01_016312</name>
</gene>
<feature type="compositionally biased region" description="Polar residues" evidence="1">
    <location>
        <begin position="59"/>
        <end position="80"/>
    </location>
</feature>
<dbReference type="EMBL" id="VSRR010001185">
    <property type="protein sequence ID" value="MPC23272.1"/>
    <property type="molecule type" value="Genomic_DNA"/>
</dbReference>
<sequence length="80" mass="8232">MDEDDNYVYVGRVNFILPPTILPPSPLFLPPSPAAASTPPLLATSGSPQPPNGARCVESSGNLRASPRDSATQIASGDGN</sequence>
<organism evidence="2 3">
    <name type="scientific">Portunus trituberculatus</name>
    <name type="common">Swimming crab</name>
    <name type="synonym">Neptunus trituberculatus</name>
    <dbReference type="NCBI Taxonomy" id="210409"/>
    <lineage>
        <taxon>Eukaryota</taxon>
        <taxon>Metazoa</taxon>
        <taxon>Ecdysozoa</taxon>
        <taxon>Arthropoda</taxon>
        <taxon>Crustacea</taxon>
        <taxon>Multicrustacea</taxon>
        <taxon>Malacostraca</taxon>
        <taxon>Eumalacostraca</taxon>
        <taxon>Eucarida</taxon>
        <taxon>Decapoda</taxon>
        <taxon>Pleocyemata</taxon>
        <taxon>Brachyura</taxon>
        <taxon>Eubrachyura</taxon>
        <taxon>Portunoidea</taxon>
        <taxon>Portunidae</taxon>
        <taxon>Portuninae</taxon>
        <taxon>Portunus</taxon>
    </lineage>
</organism>